<dbReference type="PROSITE" id="PS50234">
    <property type="entry name" value="VWFA"/>
    <property type="match status" value="1"/>
</dbReference>
<proteinExistence type="predicted"/>
<keyword evidence="3" id="KW-1133">Transmembrane helix</keyword>
<feature type="region of interest" description="Disordered" evidence="2">
    <location>
        <begin position="474"/>
        <end position="618"/>
    </location>
</feature>
<organism evidence="5 6">
    <name type="scientific">Aquimonas voraii</name>
    <dbReference type="NCBI Taxonomy" id="265719"/>
    <lineage>
        <taxon>Bacteria</taxon>
        <taxon>Pseudomonadati</taxon>
        <taxon>Pseudomonadota</taxon>
        <taxon>Gammaproteobacteria</taxon>
        <taxon>Lysobacterales</taxon>
        <taxon>Lysobacteraceae</taxon>
        <taxon>Aquimonas</taxon>
    </lineage>
</organism>
<dbReference type="Gene3D" id="3.40.50.410">
    <property type="entry name" value="von Willebrand factor, type A domain"/>
    <property type="match status" value="1"/>
</dbReference>
<feature type="transmembrane region" description="Helical" evidence="3">
    <location>
        <begin position="12"/>
        <end position="29"/>
    </location>
</feature>
<dbReference type="EMBL" id="FNAG01000014">
    <property type="protein sequence ID" value="SDE02448.1"/>
    <property type="molecule type" value="Genomic_DNA"/>
</dbReference>
<dbReference type="OrthoDB" id="9807628at2"/>
<dbReference type="Pfam" id="PF13519">
    <property type="entry name" value="VWA_2"/>
    <property type="match status" value="1"/>
</dbReference>
<dbReference type="InterPro" id="IPR002035">
    <property type="entry name" value="VWF_A"/>
</dbReference>
<dbReference type="InterPro" id="IPR011990">
    <property type="entry name" value="TPR-like_helical_dom_sf"/>
</dbReference>
<dbReference type="RefSeq" id="WP_091245053.1">
    <property type="nucleotide sequence ID" value="NZ_FNAG01000014.1"/>
</dbReference>
<evidence type="ECO:0000256" key="3">
    <source>
        <dbReference type="SAM" id="Phobius"/>
    </source>
</evidence>
<dbReference type="PROSITE" id="PS50293">
    <property type="entry name" value="TPR_REGION"/>
    <property type="match status" value="1"/>
</dbReference>
<evidence type="ECO:0000313" key="6">
    <source>
        <dbReference type="Proteomes" id="UP000199603"/>
    </source>
</evidence>
<gene>
    <name evidence="5" type="ORF">SAMN04488509_11426</name>
</gene>
<feature type="compositionally biased region" description="Low complexity" evidence="2">
    <location>
        <begin position="492"/>
        <end position="519"/>
    </location>
</feature>
<dbReference type="STRING" id="265719.SAMN04488509_11426"/>
<dbReference type="Gene3D" id="1.25.40.10">
    <property type="entry name" value="Tetratricopeptide repeat domain"/>
    <property type="match status" value="1"/>
</dbReference>
<keyword evidence="3" id="KW-0812">Transmembrane</keyword>
<dbReference type="SMART" id="SM00327">
    <property type="entry name" value="VWA"/>
    <property type="match status" value="1"/>
</dbReference>
<name>A0A1G6ZIL7_9GAMM</name>
<evidence type="ECO:0000256" key="1">
    <source>
        <dbReference type="PROSITE-ProRule" id="PRU00339"/>
    </source>
</evidence>
<dbReference type="Proteomes" id="UP000199603">
    <property type="component" value="Unassembled WGS sequence"/>
</dbReference>
<dbReference type="PANTHER" id="PTHR22550">
    <property type="entry name" value="SPORE GERMINATION PROTEIN"/>
    <property type="match status" value="1"/>
</dbReference>
<evidence type="ECO:0000313" key="5">
    <source>
        <dbReference type="EMBL" id="SDE02448.1"/>
    </source>
</evidence>
<keyword evidence="6" id="KW-1185">Reference proteome</keyword>
<feature type="repeat" description="TPR" evidence="1">
    <location>
        <begin position="443"/>
        <end position="476"/>
    </location>
</feature>
<dbReference type="PROSITE" id="PS50005">
    <property type="entry name" value="TPR"/>
    <property type="match status" value="1"/>
</dbReference>
<reference evidence="5 6" key="1">
    <citation type="submission" date="2016-10" db="EMBL/GenBank/DDBJ databases">
        <authorList>
            <person name="de Groot N.N."/>
        </authorList>
    </citation>
    <scope>NUCLEOTIDE SEQUENCE [LARGE SCALE GENOMIC DNA]</scope>
    <source>
        <strain evidence="5 6">DSM 16957</strain>
    </source>
</reference>
<sequence length="655" mass="69673">MTALGLDDFHFLRPLWLLALFALPLLLWLRRRAQVGADPWRAVVDGPLLAAQSAAPARAPRLPEALLLLGVTLAVLALAGPAWRELPQPLLKLQAPLIVALDLSASVRAADLKPDRLSRARLKLAELIRRRSDGQTALVAFAGEAFTVAPLTDDATTLDGLLSALDPSILPVPGQRPERAIRMAQRLFAESGARRGDVLLLTDRVGSAAIEAAREAAVQGLRVSALGLGTPEGAPVAVGGGGFMRDEAGNIRLPRLDEASLRALAEAGQGGYARFAADGSDLRALGFEAAPAGTEVDQAETAARESRETLRYQDEGPLLALLLLPLAALAARRGWLLVLPLLVLPLAPLRPAQAQPAAASASAPADAEAGNQANAGQAAPGALVQFWNDLWARRDRQAWEALQGDAPERAAALAEDPALRGSAAYRAGDFDSALADFAAGDDASSHYNRGNALAKLQRYEEALAAYQAALERNPQHADAAANRQAVEDWLKQQQQSQSQSGEQGEQGQRSEDGQSGEAGEPPPEGEQKQDAGSESESAEGEAPPSSESPQNPAAEGDQGSESEAQQAEAKGEAADSEQTQQDFNEAMQQALEQVQAQPEDARQEAEPLSSEAMAEAEKRQALEQLMRRVPDDPGGLLRRKFLLEYQRRQREGEPR</sequence>
<dbReference type="InterPro" id="IPR036465">
    <property type="entry name" value="vWFA_dom_sf"/>
</dbReference>
<accession>A0A1G6ZIL7</accession>
<dbReference type="InterPro" id="IPR019734">
    <property type="entry name" value="TPR_rpt"/>
</dbReference>
<dbReference type="PANTHER" id="PTHR22550:SF14">
    <property type="entry name" value="VWFA DOMAIN-CONTAINING PROTEIN"/>
    <property type="match status" value="1"/>
</dbReference>
<dbReference type="SMART" id="SM00028">
    <property type="entry name" value="TPR"/>
    <property type="match status" value="1"/>
</dbReference>
<evidence type="ECO:0000256" key="2">
    <source>
        <dbReference type="SAM" id="MobiDB-lite"/>
    </source>
</evidence>
<dbReference type="InterPro" id="IPR050768">
    <property type="entry name" value="UPF0353/GerABKA_families"/>
</dbReference>
<feature type="compositionally biased region" description="Low complexity" evidence="2">
    <location>
        <begin position="559"/>
        <end position="568"/>
    </location>
</feature>
<dbReference type="Pfam" id="PF00515">
    <property type="entry name" value="TPR_1"/>
    <property type="match status" value="1"/>
</dbReference>
<feature type="transmembrane region" description="Helical" evidence="3">
    <location>
        <begin position="65"/>
        <end position="83"/>
    </location>
</feature>
<dbReference type="AlphaFoldDB" id="A0A1G6ZIL7"/>
<dbReference type="SUPFAM" id="SSF48452">
    <property type="entry name" value="TPR-like"/>
    <property type="match status" value="1"/>
</dbReference>
<feature type="domain" description="VWFA" evidence="4">
    <location>
        <begin position="96"/>
        <end position="290"/>
    </location>
</feature>
<keyword evidence="3" id="KW-0472">Membrane</keyword>
<keyword evidence="1" id="KW-0802">TPR repeat</keyword>
<evidence type="ECO:0000259" key="4">
    <source>
        <dbReference type="PROSITE" id="PS50234"/>
    </source>
</evidence>
<protein>
    <submittedName>
        <fullName evidence="5">Ca-activated chloride channel family protein</fullName>
    </submittedName>
</protein>
<feature type="compositionally biased region" description="Low complexity" evidence="2">
    <location>
        <begin position="532"/>
        <end position="549"/>
    </location>
</feature>
<dbReference type="SUPFAM" id="SSF53300">
    <property type="entry name" value="vWA-like"/>
    <property type="match status" value="1"/>
</dbReference>
<feature type="compositionally biased region" description="Polar residues" evidence="2">
    <location>
        <begin position="576"/>
        <end position="596"/>
    </location>
</feature>